<dbReference type="GO" id="GO:0005737">
    <property type="term" value="C:cytoplasm"/>
    <property type="evidence" value="ECO:0007669"/>
    <property type="project" value="UniProtKB-SubCell"/>
</dbReference>
<dbReference type="Proteomes" id="UP000605148">
    <property type="component" value="Unassembled WGS sequence"/>
</dbReference>
<comment type="subcellular location">
    <subcellularLocation>
        <location evidence="6">Cytoplasm</location>
    </subcellularLocation>
</comment>
<reference evidence="7" key="1">
    <citation type="journal article" date="2014" name="Int. J. Syst. Evol. Microbiol.">
        <title>Complete genome sequence of Corynebacterium casei LMG S-19264T (=DSM 44701T), isolated from a smear-ripened cheese.</title>
        <authorList>
            <consortium name="US DOE Joint Genome Institute (JGI-PGF)"/>
            <person name="Walter F."/>
            <person name="Albersmeier A."/>
            <person name="Kalinowski J."/>
            <person name="Ruckert C."/>
        </authorList>
    </citation>
    <scope>NUCLEOTIDE SEQUENCE</scope>
    <source>
        <strain evidence="7">CGMCC 1.12426</strain>
    </source>
</reference>
<evidence type="ECO:0000313" key="8">
    <source>
        <dbReference type="Proteomes" id="UP000605148"/>
    </source>
</evidence>
<keyword evidence="2 6" id="KW-0963">Cytoplasm</keyword>
<dbReference type="RefSeq" id="WP_150494324.1">
    <property type="nucleotide sequence ID" value="NZ_BMFA01000001.1"/>
</dbReference>
<dbReference type="HAMAP" id="MF_00735">
    <property type="entry name" value="Methyltr_PrmA"/>
    <property type="match status" value="1"/>
</dbReference>
<comment type="catalytic activity">
    <reaction evidence="6">
        <text>L-lysyl-[protein] + 3 S-adenosyl-L-methionine = N(6),N(6),N(6)-trimethyl-L-lysyl-[protein] + 3 S-adenosyl-L-homocysteine + 3 H(+)</text>
        <dbReference type="Rhea" id="RHEA:54192"/>
        <dbReference type="Rhea" id="RHEA-COMP:9752"/>
        <dbReference type="Rhea" id="RHEA-COMP:13826"/>
        <dbReference type="ChEBI" id="CHEBI:15378"/>
        <dbReference type="ChEBI" id="CHEBI:29969"/>
        <dbReference type="ChEBI" id="CHEBI:57856"/>
        <dbReference type="ChEBI" id="CHEBI:59789"/>
        <dbReference type="ChEBI" id="CHEBI:61961"/>
    </reaction>
</comment>
<evidence type="ECO:0000313" key="7">
    <source>
        <dbReference type="EMBL" id="GGB36818.1"/>
    </source>
</evidence>
<comment type="similarity">
    <text evidence="1 6">Belongs to the methyltransferase superfamily. PrmA family.</text>
</comment>
<name>A0A916WWU7_9HYPH</name>
<keyword evidence="5 6" id="KW-0949">S-adenosyl-L-methionine</keyword>
<feature type="binding site" evidence="6">
    <location>
        <position position="159"/>
    </location>
    <ligand>
        <name>S-adenosyl-L-methionine</name>
        <dbReference type="ChEBI" id="CHEBI:59789"/>
    </ligand>
</feature>
<comment type="function">
    <text evidence="6">Methylates ribosomal protein L11.</text>
</comment>
<dbReference type="Pfam" id="PF06325">
    <property type="entry name" value="PrmA"/>
    <property type="match status" value="1"/>
</dbReference>
<feature type="binding site" evidence="6">
    <location>
        <position position="136"/>
    </location>
    <ligand>
        <name>S-adenosyl-L-methionine</name>
        <dbReference type="ChEBI" id="CHEBI:59789"/>
    </ligand>
</feature>
<dbReference type="PANTHER" id="PTHR43648:SF1">
    <property type="entry name" value="ELECTRON TRANSFER FLAVOPROTEIN BETA SUBUNIT LYSINE METHYLTRANSFERASE"/>
    <property type="match status" value="1"/>
</dbReference>
<keyword evidence="8" id="KW-1185">Reference proteome</keyword>
<dbReference type="AlphaFoldDB" id="A0A916WWU7"/>
<dbReference type="GO" id="GO:0008276">
    <property type="term" value="F:protein methyltransferase activity"/>
    <property type="evidence" value="ECO:0007669"/>
    <property type="project" value="UniProtKB-UniRule"/>
</dbReference>
<evidence type="ECO:0000256" key="2">
    <source>
        <dbReference type="ARBA" id="ARBA00022490"/>
    </source>
</evidence>
<dbReference type="NCBIfam" id="NF001784">
    <property type="entry name" value="PRK00517.2-1"/>
    <property type="match status" value="1"/>
</dbReference>
<proteinExistence type="inferred from homology"/>
<dbReference type="CDD" id="cd02440">
    <property type="entry name" value="AdoMet_MTases"/>
    <property type="match status" value="1"/>
</dbReference>
<evidence type="ECO:0000256" key="1">
    <source>
        <dbReference type="ARBA" id="ARBA00009741"/>
    </source>
</evidence>
<keyword evidence="7" id="KW-0689">Ribosomal protein</keyword>
<protein>
    <recommendedName>
        <fullName evidence="6">Ribosomal protein L11 methyltransferase</fullName>
        <shortName evidence="6">L11 Mtase</shortName>
        <ecNumber evidence="6">2.1.1.-</ecNumber>
    </recommendedName>
</protein>
<dbReference type="InterPro" id="IPR050078">
    <property type="entry name" value="Ribosomal_L11_MeTrfase_PrmA"/>
</dbReference>
<dbReference type="InterPro" id="IPR004498">
    <property type="entry name" value="Ribosomal_PrmA_MeTrfase"/>
</dbReference>
<dbReference type="GO" id="GO:0005840">
    <property type="term" value="C:ribosome"/>
    <property type="evidence" value="ECO:0007669"/>
    <property type="project" value="UniProtKB-KW"/>
</dbReference>
<gene>
    <name evidence="6 7" type="primary">prmA</name>
    <name evidence="7" type="ORF">GCM10011316_06180</name>
</gene>
<keyword evidence="3 6" id="KW-0489">Methyltransferase</keyword>
<dbReference type="EC" id="2.1.1.-" evidence="6"/>
<organism evidence="7 8">
    <name type="scientific">Roseibium aquae</name>
    <dbReference type="NCBI Taxonomy" id="1323746"/>
    <lineage>
        <taxon>Bacteria</taxon>
        <taxon>Pseudomonadati</taxon>
        <taxon>Pseudomonadota</taxon>
        <taxon>Alphaproteobacteria</taxon>
        <taxon>Hyphomicrobiales</taxon>
        <taxon>Stappiaceae</taxon>
        <taxon>Roseibium</taxon>
    </lineage>
</organism>
<comment type="caution">
    <text evidence="7">The sequence shown here is derived from an EMBL/GenBank/DDBJ whole genome shotgun (WGS) entry which is preliminary data.</text>
</comment>
<dbReference type="SUPFAM" id="SSF53335">
    <property type="entry name" value="S-adenosyl-L-methionine-dependent methyltransferases"/>
    <property type="match status" value="1"/>
</dbReference>
<evidence type="ECO:0000256" key="3">
    <source>
        <dbReference type="ARBA" id="ARBA00022603"/>
    </source>
</evidence>
<accession>A0A916WWU7</accession>
<reference evidence="7" key="2">
    <citation type="submission" date="2020-09" db="EMBL/GenBank/DDBJ databases">
        <authorList>
            <person name="Sun Q."/>
            <person name="Zhou Y."/>
        </authorList>
    </citation>
    <scope>NUCLEOTIDE SEQUENCE</scope>
    <source>
        <strain evidence="7">CGMCC 1.12426</strain>
    </source>
</reference>
<dbReference type="PANTHER" id="PTHR43648">
    <property type="entry name" value="ELECTRON TRANSFER FLAVOPROTEIN BETA SUBUNIT LYSINE METHYLTRANSFERASE"/>
    <property type="match status" value="1"/>
</dbReference>
<dbReference type="Gene3D" id="3.40.50.150">
    <property type="entry name" value="Vaccinia Virus protein VP39"/>
    <property type="match status" value="1"/>
</dbReference>
<keyword evidence="7" id="KW-0687">Ribonucleoprotein</keyword>
<dbReference type="EMBL" id="BMFA01000001">
    <property type="protein sequence ID" value="GGB36818.1"/>
    <property type="molecule type" value="Genomic_DNA"/>
</dbReference>
<evidence type="ECO:0000256" key="6">
    <source>
        <dbReference type="HAMAP-Rule" id="MF_00735"/>
    </source>
</evidence>
<keyword evidence="4 6" id="KW-0808">Transferase</keyword>
<dbReference type="OrthoDB" id="9785995at2"/>
<dbReference type="GO" id="GO:0032259">
    <property type="term" value="P:methylation"/>
    <property type="evidence" value="ECO:0007669"/>
    <property type="project" value="UniProtKB-KW"/>
</dbReference>
<evidence type="ECO:0000256" key="5">
    <source>
        <dbReference type="ARBA" id="ARBA00022691"/>
    </source>
</evidence>
<feature type="binding site" evidence="6">
    <location>
        <position position="181"/>
    </location>
    <ligand>
        <name>S-adenosyl-L-methionine</name>
        <dbReference type="ChEBI" id="CHEBI:59789"/>
    </ligand>
</feature>
<sequence length="324" mass="35242">MQTVRVRITAEELEAKRIWEILGRTFEDDGNPVTIYESSPDGRFWSAEILLFGMEAEEAAATVRDRVGSDAFAAPLEAEVLPDLNWVEKSLEGLKPVRAGRFMVHGAHDRDKVTGGAIGLEIEAALAFGTGHHGTTAGCLMEIDRLLNLREFERILDLGTGTGVLGIAAARLARQPVLATDIDPVATRTAAENARLNGVGPLVTTFTADGTHDRRFSAYGPFDLVMANILARPLMRMAKSISGQMARSAVLVLSGLRIEDGPRILFAYGTQGFHLARKRQIDGWLTLTLVRGGAKACRSASRSPTNKKRGHRTALFVLIGWLRS</sequence>
<dbReference type="InterPro" id="IPR029063">
    <property type="entry name" value="SAM-dependent_MTases_sf"/>
</dbReference>
<evidence type="ECO:0000256" key="4">
    <source>
        <dbReference type="ARBA" id="ARBA00022679"/>
    </source>
</evidence>
<feature type="binding site" evidence="6">
    <location>
        <position position="228"/>
    </location>
    <ligand>
        <name>S-adenosyl-L-methionine</name>
        <dbReference type="ChEBI" id="CHEBI:59789"/>
    </ligand>
</feature>